<dbReference type="InterPro" id="IPR015422">
    <property type="entry name" value="PyrdxlP-dep_Trfase_small"/>
</dbReference>
<feature type="binding site" evidence="4">
    <location>
        <position position="246"/>
    </location>
    <ligand>
        <name>pyridoxal 5'-phosphate</name>
        <dbReference type="ChEBI" id="CHEBI:597326"/>
    </ligand>
</feature>
<evidence type="ECO:0000256" key="1">
    <source>
        <dbReference type="ARBA" id="ARBA00022642"/>
    </source>
</evidence>
<dbReference type="GO" id="GO:0030429">
    <property type="term" value="F:kynureninase activity"/>
    <property type="evidence" value="ECO:0007669"/>
    <property type="project" value="UniProtKB-UniRule"/>
</dbReference>
<dbReference type="GO" id="GO:0034354">
    <property type="term" value="P:'de novo' NAD+ biosynthetic process from L-tryptophan"/>
    <property type="evidence" value="ECO:0007669"/>
    <property type="project" value="UniProtKB-UniRule"/>
</dbReference>
<dbReference type="Gene3D" id="3.90.1150.10">
    <property type="entry name" value="Aspartate Aminotransferase, domain 1"/>
    <property type="match status" value="1"/>
</dbReference>
<reference evidence="6 7" key="1">
    <citation type="journal article" date="2011" name="J. Gen. Appl. Microbiol.">
        <title>Draft genome sequencing of the enigmatic yeast Saitoella complicata.</title>
        <authorList>
            <person name="Nishida H."/>
            <person name="Hamamoto M."/>
            <person name="Sugiyama J."/>
        </authorList>
    </citation>
    <scope>NUCLEOTIDE SEQUENCE [LARGE SCALE GENOMIC DNA]</scope>
    <source>
        <strain evidence="6 7">NRRL Y-17804</strain>
    </source>
</reference>
<comment type="caution">
    <text evidence="6">The sequence shown here is derived from an EMBL/GenBank/DDBJ whole genome shotgun (WGS) entry which is preliminary data.</text>
</comment>
<proteinExistence type="inferred from homology"/>
<dbReference type="OMA" id="LPGWNSH"/>
<comment type="similarity">
    <text evidence="4 5">Belongs to the kynureninase family.</text>
</comment>
<dbReference type="EMBL" id="BACD03000019">
    <property type="protein sequence ID" value="GAO49021.1"/>
    <property type="molecule type" value="Genomic_DNA"/>
</dbReference>
<name>A0A0E9NH72_SAICN</name>
<evidence type="ECO:0000256" key="2">
    <source>
        <dbReference type="ARBA" id="ARBA00022801"/>
    </source>
</evidence>
<comment type="function">
    <text evidence="4 5">Catalyzes the cleavage of L-kynurenine (L-Kyn) and L-3-hydroxykynurenine (L-3OHKyn) into anthranilic acid (AA) and 3-hydroxyanthranilic acid (3-OHAA), respectively.</text>
</comment>
<feature type="binding site" evidence="4">
    <location>
        <position position="133"/>
    </location>
    <ligand>
        <name>pyridoxal 5'-phosphate</name>
        <dbReference type="ChEBI" id="CHEBI:597326"/>
    </ligand>
</feature>
<evidence type="ECO:0000256" key="4">
    <source>
        <dbReference type="HAMAP-Rule" id="MF_03017"/>
    </source>
</evidence>
<keyword evidence="2 4" id="KW-0378">Hydrolase</keyword>
<dbReference type="InterPro" id="IPR015424">
    <property type="entry name" value="PyrdxlP-dep_Trfase"/>
</dbReference>
<dbReference type="AlphaFoldDB" id="A0A0E9NH72"/>
<dbReference type="Pfam" id="PF22580">
    <property type="entry name" value="KYNU_C"/>
    <property type="match status" value="1"/>
</dbReference>
<dbReference type="InterPro" id="IPR010111">
    <property type="entry name" value="Kynureninase"/>
</dbReference>
<feature type="binding site" evidence="4">
    <location>
        <position position="303"/>
    </location>
    <ligand>
        <name>pyridoxal 5'-phosphate</name>
        <dbReference type="ChEBI" id="CHEBI:597326"/>
    </ligand>
</feature>
<organism evidence="6 7">
    <name type="scientific">Saitoella complicata (strain BCRC 22490 / CBS 7301 / JCM 7358 / NBRC 10748 / NRRL Y-17804)</name>
    <dbReference type="NCBI Taxonomy" id="698492"/>
    <lineage>
        <taxon>Eukaryota</taxon>
        <taxon>Fungi</taxon>
        <taxon>Dikarya</taxon>
        <taxon>Ascomycota</taxon>
        <taxon>Taphrinomycotina</taxon>
        <taxon>Taphrinomycotina incertae sedis</taxon>
        <taxon>Saitoella</taxon>
    </lineage>
</organism>
<dbReference type="GO" id="GO:0019441">
    <property type="term" value="P:L-tryptophan catabolic process to kynurenine"/>
    <property type="evidence" value="ECO:0007669"/>
    <property type="project" value="TreeGrafter"/>
</dbReference>
<gene>
    <name evidence="4" type="primary">BNA5</name>
    <name evidence="6" type="ORF">G7K_3182-t1</name>
</gene>
<protein>
    <recommendedName>
        <fullName evidence="4 5">Kynureninase</fullName>
        <ecNumber evidence="4 5">3.7.1.3</ecNumber>
    </recommendedName>
    <alternativeName>
        <fullName evidence="4">Biosynthesis of nicotinic acid protein 5</fullName>
    </alternativeName>
    <alternativeName>
        <fullName evidence="4">L-kynurenine hydrolase</fullName>
    </alternativeName>
</protein>
<accession>A0A0E9NH72</accession>
<feature type="modified residue" description="N6-(pyridoxal phosphate)lysine" evidence="4">
    <location>
        <position position="272"/>
    </location>
</feature>
<comment type="cofactor">
    <cofactor evidence="4 5">
        <name>pyridoxal 5'-phosphate</name>
        <dbReference type="ChEBI" id="CHEBI:597326"/>
    </cofactor>
</comment>
<evidence type="ECO:0000313" key="7">
    <source>
        <dbReference type="Proteomes" id="UP000033140"/>
    </source>
</evidence>
<dbReference type="GO" id="GO:0030170">
    <property type="term" value="F:pyridoxal phosphate binding"/>
    <property type="evidence" value="ECO:0007669"/>
    <property type="project" value="UniProtKB-UniRule"/>
</dbReference>
<feature type="binding site" evidence="4">
    <location>
        <position position="271"/>
    </location>
    <ligand>
        <name>pyridoxal 5'-phosphate</name>
        <dbReference type="ChEBI" id="CHEBI:597326"/>
    </ligand>
</feature>
<feature type="binding site" evidence="4">
    <location>
        <position position="217"/>
    </location>
    <ligand>
        <name>pyridoxal 5'-phosphate</name>
        <dbReference type="ChEBI" id="CHEBI:597326"/>
    </ligand>
</feature>
<reference evidence="6 7" key="3">
    <citation type="journal article" date="2015" name="Genome Announc.">
        <title>Draft Genome Sequence of the Archiascomycetous Yeast Saitoella complicata.</title>
        <authorList>
            <person name="Yamauchi K."/>
            <person name="Kondo S."/>
            <person name="Hamamoto M."/>
            <person name="Takahashi Y."/>
            <person name="Ogura Y."/>
            <person name="Hayashi T."/>
            <person name="Nishida H."/>
        </authorList>
    </citation>
    <scope>NUCLEOTIDE SEQUENCE [LARGE SCALE GENOMIC DNA]</scope>
    <source>
        <strain evidence="6 7">NRRL Y-17804</strain>
    </source>
</reference>
<dbReference type="InterPro" id="IPR015421">
    <property type="entry name" value="PyrdxlP-dep_Trfase_major"/>
</dbReference>
<evidence type="ECO:0000256" key="5">
    <source>
        <dbReference type="PIRNR" id="PIRNR038800"/>
    </source>
</evidence>
<dbReference type="GO" id="GO:0005737">
    <property type="term" value="C:cytoplasm"/>
    <property type="evidence" value="ECO:0007669"/>
    <property type="project" value="UniProtKB-SubCell"/>
</dbReference>
<comment type="subcellular location">
    <subcellularLocation>
        <location evidence="4 5">Cytoplasm</location>
    </subcellularLocation>
</comment>
<evidence type="ECO:0000256" key="3">
    <source>
        <dbReference type="ARBA" id="ARBA00022898"/>
    </source>
</evidence>
<feature type="binding site" evidence="4">
    <location>
        <position position="331"/>
    </location>
    <ligand>
        <name>pyridoxal 5'-phosphate</name>
        <dbReference type="ChEBI" id="CHEBI:597326"/>
    </ligand>
</feature>
<evidence type="ECO:0000313" key="6">
    <source>
        <dbReference type="EMBL" id="GAO49021.1"/>
    </source>
</evidence>
<dbReference type="Proteomes" id="UP000033140">
    <property type="component" value="Unassembled WGS sequence"/>
</dbReference>
<comment type="subunit">
    <text evidence="4 5">Homodimer.</text>
</comment>
<dbReference type="PANTHER" id="PTHR14084:SF0">
    <property type="entry name" value="KYNURENINASE"/>
    <property type="match status" value="1"/>
</dbReference>
<dbReference type="UniPathway" id="UPA00334">
    <property type="reaction ID" value="UER00455"/>
</dbReference>
<keyword evidence="4 5" id="KW-0963">Cytoplasm</keyword>
<keyword evidence="7" id="KW-1185">Reference proteome</keyword>
<dbReference type="Gene3D" id="3.40.640.10">
    <property type="entry name" value="Type I PLP-dependent aspartate aminotransferase-like (Major domain)"/>
    <property type="match status" value="1"/>
</dbReference>
<feature type="binding site" evidence="4">
    <location>
        <position position="134"/>
    </location>
    <ligand>
        <name>pyridoxal 5'-phosphate</name>
        <dbReference type="ChEBI" id="CHEBI:597326"/>
    </ligand>
</feature>
<dbReference type="STRING" id="698492.A0A0E9NH72"/>
<dbReference type="GO" id="GO:0019805">
    <property type="term" value="P:quinolinate biosynthetic process"/>
    <property type="evidence" value="ECO:0007669"/>
    <property type="project" value="UniProtKB-UniRule"/>
</dbReference>
<dbReference type="GO" id="GO:0097053">
    <property type="term" value="P:L-kynurenine catabolic process"/>
    <property type="evidence" value="ECO:0007669"/>
    <property type="project" value="UniProtKB-UniRule"/>
</dbReference>
<feature type="binding site" evidence="4">
    <location>
        <position position="249"/>
    </location>
    <ligand>
        <name>pyridoxal 5'-phosphate</name>
        <dbReference type="ChEBI" id="CHEBI:597326"/>
    </ligand>
</feature>
<keyword evidence="3 4" id="KW-0663">Pyridoxal phosphate</keyword>
<feature type="binding site" evidence="4">
    <location>
        <begin position="161"/>
        <end position="164"/>
    </location>
    <ligand>
        <name>pyridoxal 5'-phosphate</name>
        <dbReference type="ChEBI" id="CHEBI:597326"/>
    </ligand>
</feature>
<dbReference type="GO" id="GO:0043420">
    <property type="term" value="P:anthranilate metabolic process"/>
    <property type="evidence" value="ECO:0007669"/>
    <property type="project" value="UniProtKB-UniRule"/>
</dbReference>
<dbReference type="PIRSF" id="PIRSF038800">
    <property type="entry name" value="KYNU"/>
    <property type="match status" value="1"/>
</dbReference>
<keyword evidence="1 4" id="KW-0662">Pyridine nucleotide biosynthesis</keyword>
<reference evidence="6 7" key="2">
    <citation type="journal article" date="2014" name="J. Gen. Appl. Microbiol.">
        <title>The early diverging ascomycetous budding yeast Saitoella complicata has three histone deacetylases belonging to the Clr6, Hos2, and Rpd3 lineages.</title>
        <authorList>
            <person name="Nishida H."/>
            <person name="Matsumoto T."/>
            <person name="Kondo S."/>
            <person name="Hamamoto M."/>
            <person name="Yoshikawa H."/>
        </authorList>
    </citation>
    <scope>NUCLEOTIDE SEQUENCE [LARGE SCALE GENOMIC DNA]</scope>
    <source>
        <strain evidence="6 7">NRRL Y-17804</strain>
    </source>
</reference>
<dbReference type="FunFam" id="3.40.640.10:FF:000031">
    <property type="entry name" value="Kynureninase"/>
    <property type="match status" value="1"/>
</dbReference>
<dbReference type="EC" id="3.7.1.3" evidence="4 5"/>
<sequence length="478" mass="53068">MSISSSSDPLHLANDAALDVLSEHFAAYCDAHDSLSNLRSEFHVPLCKDITTQTPDTPNEECIYFCGNSLGLQPKRTESLLLEELAVWKQRGVQGHFRHPLGREWVAIDETVTTQMATVVGAVPAEVAVMGSLTANLHLLLASFYTPTKERYKIIMESKAFPSDHYAIESQITWNKLSPSSSLILIDPLPGNYHLTTPQILATIDEHADSTALIMLSGLQFYTGQAFDIQLITQHAHSKGILVGWDLAHAAGNLDLKLHDWDVDFAAWCNYKYINAGPGAIASIFIHERHSLSQTPRPRLSGWWGHDKASRFRMENVFKAIPGAAGYQLSNPSVLDVVALLGSLQIFSQTSMTALRAKSQLLTTYLHHLLLTHFPGPSPPFTIITPTSPSERGAQLSLLFKEGTMQRVFERLERAGCVVDERKPDVIRVAPAPLYNTFREVWSIVSKNVYYDVPVRILHVRRPSSHSQPLSPNLHSGP</sequence>
<dbReference type="NCBIfam" id="TIGR01814">
    <property type="entry name" value="kynureninase"/>
    <property type="match status" value="1"/>
</dbReference>
<comment type="catalytic activity">
    <reaction evidence="4 5">
        <text>L-kynurenine + H2O = anthranilate + L-alanine + H(+)</text>
        <dbReference type="Rhea" id="RHEA:16813"/>
        <dbReference type="ChEBI" id="CHEBI:15377"/>
        <dbReference type="ChEBI" id="CHEBI:15378"/>
        <dbReference type="ChEBI" id="CHEBI:16567"/>
        <dbReference type="ChEBI" id="CHEBI:57959"/>
        <dbReference type="ChEBI" id="CHEBI:57972"/>
        <dbReference type="EC" id="3.7.1.3"/>
    </reaction>
</comment>
<dbReference type="SUPFAM" id="SSF53383">
    <property type="entry name" value="PLP-dependent transferases"/>
    <property type="match status" value="1"/>
</dbReference>
<comment type="pathway">
    <text evidence="4 5">Amino-acid degradation; L-kynurenine degradation; L-alanine and anthranilate from L-kynurenine: step 1/1.</text>
</comment>
<comment type="pathway">
    <text evidence="4 5">Cofactor biosynthesis; NAD(+) biosynthesis; quinolinate from L-kynurenine: step 2/3.</text>
</comment>
<dbReference type="HAMAP" id="MF_01970">
    <property type="entry name" value="Kynureninase"/>
    <property type="match status" value="1"/>
</dbReference>
<dbReference type="UniPathway" id="UPA00253">
    <property type="reaction ID" value="UER00329"/>
</dbReference>
<comment type="catalytic activity">
    <reaction evidence="5">
        <text>3-hydroxy-L-kynurenine + H2O = 3-hydroxyanthranilate + L-alanine + H(+)</text>
        <dbReference type="Rhea" id="RHEA:25143"/>
        <dbReference type="ChEBI" id="CHEBI:15377"/>
        <dbReference type="ChEBI" id="CHEBI:15378"/>
        <dbReference type="ChEBI" id="CHEBI:36559"/>
        <dbReference type="ChEBI" id="CHEBI:57972"/>
        <dbReference type="ChEBI" id="CHEBI:58125"/>
        <dbReference type="EC" id="3.7.1.3"/>
    </reaction>
</comment>
<dbReference type="PANTHER" id="PTHR14084">
    <property type="entry name" value="KYNURENINASE"/>
    <property type="match status" value="1"/>
</dbReference>